<evidence type="ECO:0000256" key="3">
    <source>
        <dbReference type="PROSITE-ProRule" id="PRU00339"/>
    </source>
</evidence>
<sequence>MLKPLVIGAEAASRAVRGAARIPGADTALARAVVASGRFFTPRLEVGMTDRPRALDNLHERASTVLFEANRTGAEKLAEQLDISSITSAETLERLALRYMKLRKYETALQLRQRAAELQPENPLRWVALARSLQRARRGAVTNDPVAGLVHGAVSDTEAAREALATAQQLDPQNPYILHERGRLEFERGDWPTGLELLRQAVETAPEASSSWWSYLAAAYRKPHVADLDKSLEAYEKALQLRPDREAAFRGVILMGARADQDWARLWRSAELYESARRTRGRAARMKLMEALRPMFAAGAGRAQISAGIVQLGIAHTKGERLSWPTTSLIVYRLSFAQRMKEAFALRRGLAQRSAAWLGTASAGHSRHRQKLLSALVYLGEYQQAQQLIDPMPWTPSTTSEKHRLAKMAADVHLIQGRPQPLIDHAAARAADLPLPGEELFRELVAGKRVAVVGPADTGDRLGELIDSFDVVIRPRLMTEFDDAQLARLGSRTDISYFSGRDLEEFVPVAEQAVAHGELQMVVGRALSMSSFSAELPDWLRFYRHDYSLGFHGPPMGIGRILYDVLQFAPAEIGLFNIDFFTGQTAFGAGYREGKDAGLGPYSIVNEIILAHDLVFEHRLTTAIAATGLLRGHGVVADVLDLDEPAYIQRLEESPALRTAEG</sequence>
<dbReference type="RefSeq" id="WP_157322945.1">
    <property type="nucleotide sequence ID" value="NZ_BMFX01000006.1"/>
</dbReference>
<name>A0A7K1UID7_9MICC</name>
<dbReference type="PANTHER" id="PTHR45586">
    <property type="entry name" value="TPR REPEAT-CONTAINING PROTEIN PA4667"/>
    <property type="match status" value="1"/>
</dbReference>
<dbReference type="EMBL" id="WRPM01000051">
    <property type="protein sequence ID" value="MVT26219.1"/>
    <property type="molecule type" value="Genomic_DNA"/>
</dbReference>
<dbReference type="SUPFAM" id="SSF48452">
    <property type="entry name" value="TPR-like"/>
    <property type="match status" value="1"/>
</dbReference>
<keyword evidence="5" id="KW-1185">Reference proteome</keyword>
<keyword evidence="1" id="KW-0677">Repeat</keyword>
<dbReference type="Proteomes" id="UP000460157">
    <property type="component" value="Unassembled WGS sequence"/>
</dbReference>
<evidence type="ECO:0000313" key="5">
    <source>
        <dbReference type="Proteomes" id="UP000460157"/>
    </source>
</evidence>
<gene>
    <name evidence="4" type="ORF">GNZ21_07585</name>
</gene>
<evidence type="ECO:0000256" key="1">
    <source>
        <dbReference type="ARBA" id="ARBA00022737"/>
    </source>
</evidence>
<dbReference type="OrthoDB" id="4960024at2"/>
<dbReference type="PROSITE" id="PS50005">
    <property type="entry name" value="TPR"/>
    <property type="match status" value="1"/>
</dbReference>
<keyword evidence="2 3" id="KW-0802">TPR repeat</keyword>
<dbReference type="AlphaFoldDB" id="A0A7K1UID7"/>
<dbReference type="PANTHER" id="PTHR45586:SF1">
    <property type="entry name" value="LIPOPOLYSACCHARIDE ASSEMBLY PROTEIN B"/>
    <property type="match status" value="1"/>
</dbReference>
<reference evidence="4 5" key="1">
    <citation type="submission" date="2019-12" db="EMBL/GenBank/DDBJ databases">
        <title>Nesterenkonia muleiensis sp. nov., a novel actinobacterium isolated from sap of Populus euphratica.</title>
        <authorList>
            <person name="Wang R."/>
        </authorList>
    </citation>
    <scope>NUCLEOTIDE SEQUENCE [LARGE SCALE GENOMIC DNA]</scope>
    <source>
        <strain evidence="4 5">F10</strain>
    </source>
</reference>
<evidence type="ECO:0000313" key="4">
    <source>
        <dbReference type="EMBL" id="MVT26219.1"/>
    </source>
</evidence>
<dbReference type="InterPro" id="IPR011990">
    <property type="entry name" value="TPR-like_helical_dom_sf"/>
</dbReference>
<dbReference type="SMART" id="SM00028">
    <property type="entry name" value="TPR"/>
    <property type="match status" value="3"/>
</dbReference>
<comment type="caution">
    <text evidence="4">The sequence shown here is derived from an EMBL/GenBank/DDBJ whole genome shotgun (WGS) entry which is preliminary data.</text>
</comment>
<feature type="repeat" description="TPR" evidence="3">
    <location>
        <begin position="89"/>
        <end position="122"/>
    </location>
</feature>
<evidence type="ECO:0008006" key="6">
    <source>
        <dbReference type="Google" id="ProtNLM"/>
    </source>
</evidence>
<dbReference type="Gene3D" id="1.25.40.10">
    <property type="entry name" value="Tetratricopeptide repeat domain"/>
    <property type="match status" value="2"/>
</dbReference>
<proteinExistence type="predicted"/>
<dbReference type="InterPro" id="IPR019734">
    <property type="entry name" value="TPR_rpt"/>
</dbReference>
<organism evidence="4 5">
    <name type="scientific">Nesterenkonia alkaliphila</name>
    <dbReference type="NCBI Taxonomy" id="1463631"/>
    <lineage>
        <taxon>Bacteria</taxon>
        <taxon>Bacillati</taxon>
        <taxon>Actinomycetota</taxon>
        <taxon>Actinomycetes</taxon>
        <taxon>Micrococcales</taxon>
        <taxon>Micrococcaceae</taxon>
        <taxon>Nesterenkonia</taxon>
    </lineage>
</organism>
<accession>A0A7K1UID7</accession>
<dbReference type="InterPro" id="IPR051012">
    <property type="entry name" value="CellSynth/LPSAsmb/PSIAsmb"/>
</dbReference>
<protein>
    <recommendedName>
        <fullName evidence="6">Tetratricopeptide repeat protein</fullName>
    </recommendedName>
</protein>
<evidence type="ECO:0000256" key="2">
    <source>
        <dbReference type="ARBA" id="ARBA00022803"/>
    </source>
</evidence>